<dbReference type="AlphaFoldDB" id="A0A939TNV7"/>
<evidence type="ECO:0000313" key="7">
    <source>
        <dbReference type="Proteomes" id="UP000680132"/>
    </source>
</evidence>
<comment type="caution">
    <text evidence="6">The sequence shown here is derived from an EMBL/GenBank/DDBJ whole genome shotgun (WGS) entry which is preliminary data.</text>
</comment>
<dbReference type="CDD" id="cd03221">
    <property type="entry name" value="ABCF_EF-3"/>
    <property type="match status" value="1"/>
</dbReference>
<gene>
    <name evidence="6" type="ORF">J5V96_14205</name>
</gene>
<reference evidence="6" key="1">
    <citation type="submission" date="2021-03" db="EMBL/GenBank/DDBJ databases">
        <title>Microbacterium sp. nov., a novel actinobacterium isolated from cow dung.</title>
        <authorList>
            <person name="Zhang L."/>
        </authorList>
    </citation>
    <scope>NUCLEOTIDE SEQUENCE</scope>
    <source>
        <strain evidence="6">NEAU-LLB</strain>
    </source>
</reference>
<dbReference type="GO" id="GO:0005524">
    <property type="term" value="F:ATP binding"/>
    <property type="evidence" value="ECO:0007669"/>
    <property type="project" value="UniProtKB-KW"/>
</dbReference>
<keyword evidence="2" id="KW-0547">Nucleotide-binding</keyword>
<dbReference type="InterPro" id="IPR003593">
    <property type="entry name" value="AAA+_ATPase"/>
</dbReference>
<evidence type="ECO:0000313" key="6">
    <source>
        <dbReference type="EMBL" id="MBO3664648.1"/>
    </source>
</evidence>
<dbReference type="Proteomes" id="UP000680132">
    <property type="component" value="Unassembled WGS sequence"/>
</dbReference>
<proteinExistence type="predicted"/>
<dbReference type="SUPFAM" id="SSF52540">
    <property type="entry name" value="P-loop containing nucleoside triphosphate hydrolases"/>
    <property type="match status" value="2"/>
</dbReference>
<evidence type="ECO:0000259" key="5">
    <source>
        <dbReference type="PROSITE" id="PS50893"/>
    </source>
</evidence>
<dbReference type="EMBL" id="JAGFOA010000006">
    <property type="protein sequence ID" value="MBO3664648.1"/>
    <property type="molecule type" value="Genomic_DNA"/>
</dbReference>
<evidence type="ECO:0000256" key="4">
    <source>
        <dbReference type="SAM" id="Coils"/>
    </source>
</evidence>
<dbReference type="InterPro" id="IPR003439">
    <property type="entry name" value="ABC_transporter-like_ATP-bd"/>
</dbReference>
<evidence type="ECO:0000256" key="3">
    <source>
        <dbReference type="ARBA" id="ARBA00022840"/>
    </source>
</evidence>
<evidence type="ECO:0000256" key="1">
    <source>
        <dbReference type="ARBA" id="ARBA00022737"/>
    </source>
</evidence>
<dbReference type="Pfam" id="PF00005">
    <property type="entry name" value="ABC_tran"/>
    <property type="match status" value="2"/>
</dbReference>
<dbReference type="InterPro" id="IPR050611">
    <property type="entry name" value="ABCF"/>
</dbReference>
<organism evidence="6 7">
    <name type="scientific">Microbacterium stercoris</name>
    <dbReference type="NCBI Taxonomy" id="2820289"/>
    <lineage>
        <taxon>Bacteria</taxon>
        <taxon>Bacillati</taxon>
        <taxon>Actinomycetota</taxon>
        <taxon>Actinomycetes</taxon>
        <taxon>Micrococcales</taxon>
        <taxon>Microbacteriaceae</taxon>
        <taxon>Microbacterium</taxon>
    </lineage>
</organism>
<dbReference type="RefSeq" id="WP_208504481.1">
    <property type="nucleotide sequence ID" value="NZ_JAGFOA010000006.1"/>
</dbReference>
<protein>
    <submittedName>
        <fullName evidence="6">ABC-F family ATP-binding cassette domain-containing protein</fullName>
    </submittedName>
</protein>
<accession>A0A939TNV7</accession>
<dbReference type="PANTHER" id="PTHR19211">
    <property type="entry name" value="ATP-BINDING TRANSPORT PROTEIN-RELATED"/>
    <property type="match status" value="1"/>
</dbReference>
<feature type="domain" description="ABC transporter" evidence="5">
    <location>
        <begin position="340"/>
        <end position="543"/>
    </location>
</feature>
<dbReference type="SMART" id="SM00382">
    <property type="entry name" value="AAA"/>
    <property type="match status" value="2"/>
</dbReference>
<name>A0A939TNV7_9MICO</name>
<keyword evidence="7" id="KW-1185">Reference proteome</keyword>
<dbReference type="PROSITE" id="PS50893">
    <property type="entry name" value="ABC_TRANSPORTER_2"/>
    <property type="match status" value="2"/>
</dbReference>
<dbReference type="InterPro" id="IPR027417">
    <property type="entry name" value="P-loop_NTPase"/>
</dbReference>
<keyword evidence="4" id="KW-0175">Coiled coil</keyword>
<dbReference type="GO" id="GO:0016887">
    <property type="term" value="F:ATP hydrolysis activity"/>
    <property type="evidence" value="ECO:0007669"/>
    <property type="project" value="InterPro"/>
</dbReference>
<evidence type="ECO:0000256" key="2">
    <source>
        <dbReference type="ARBA" id="ARBA00022741"/>
    </source>
</evidence>
<dbReference type="Gene3D" id="3.40.50.300">
    <property type="entry name" value="P-loop containing nucleotide triphosphate hydrolases"/>
    <property type="match status" value="2"/>
</dbReference>
<keyword evidence="1" id="KW-0677">Repeat</keyword>
<feature type="coiled-coil region" evidence="4">
    <location>
        <begin position="309"/>
        <end position="336"/>
    </location>
</feature>
<keyword evidence="3 6" id="KW-0067">ATP-binding</keyword>
<feature type="domain" description="ABC transporter" evidence="5">
    <location>
        <begin position="8"/>
        <end position="244"/>
    </location>
</feature>
<dbReference type="FunFam" id="3.40.50.300:FF:001320">
    <property type="entry name" value="Heme ABC transporter ATP-binding protein"/>
    <property type="match status" value="1"/>
</dbReference>
<dbReference type="PANTHER" id="PTHR19211:SF6">
    <property type="entry name" value="BLL7188 PROTEIN"/>
    <property type="match status" value="1"/>
</dbReference>
<sequence length="545" mass="58383">MLHTLSPVSLVDVSFEWPDGSVALDSLTGTFPAGRTGLVGRNGVGKSTLLKLIAGVHTPTSGRIETAGEVGYLPQTLTLDRDTTVADLLGIAPILTALRAIESGDVDVAHFDAVGDDWDIESRADLALSEIGFGAQDLDRRVGELSGGEAMLIAITGLRLRRTPITLLDEPTNNLDRPTRQRLARLIDDWPGTLIIVSHDLELLDRMEHTAELRSIGLGQDARDRGARLELFGGAYSEFRAFVDQEQAAASQAARTAQQQLRTEKRQRQEAEAKIAARARAGKKASENQAKILANAKASKAQASAGSLRSSLAEKVDEAQAALDAADARVRREEHIHLTLPDPDVARGRRIAELSDGDRIVTIQGPERVALVGPNGAGKTTLLEQLASGAEPTPGHVGGRLATSRVGYLRQRLDDLDDTRSAVDNVRDAAPGTAPGELRNQLARLLLRGSALDRPVSTLSGGERFRVALAKLLFADPPAQLLILDEPTNNLDITSVEQLAEALQSYRGALLIVSHDHAFLRRLGIDVVIGIEPGGRLAERAELGD</sequence>